<evidence type="ECO:0000256" key="2">
    <source>
        <dbReference type="ARBA" id="ARBA00008823"/>
    </source>
</evidence>
<dbReference type="NCBIfam" id="NF003354">
    <property type="entry name" value="PRK04388.1"/>
    <property type="match status" value="1"/>
</dbReference>
<keyword evidence="6 14" id="KW-0812">Transmembrane</keyword>
<dbReference type="PANTHER" id="PTHR36570:SF3">
    <property type="entry name" value="DISULFIDE BOND FORMATION PROTEIN B"/>
    <property type="match status" value="1"/>
</dbReference>
<dbReference type="InterPro" id="IPR023380">
    <property type="entry name" value="DsbB-like_sf"/>
</dbReference>
<keyword evidence="10 14" id="KW-0472">Membrane</keyword>
<dbReference type="InterPro" id="IPR003752">
    <property type="entry name" value="DiS_bond_form_DsbB/BdbC"/>
</dbReference>
<keyword evidence="8 14" id="KW-1133">Transmembrane helix</keyword>
<evidence type="ECO:0000256" key="14">
    <source>
        <dbReference type="HAMAP-Rule" id="MF_00286"/>
    </source>
</evidence>
<keyword evidence="5" id="KW-0997">Cell inner membrane</keyword>
<dbReference type="Pfam" id="PF02600">
    <property type="entry name" value="DsbB"/>
    <property type="match status" value="1"/>
</dbReference>
<keyword evidence="11 14" id="KW-1015">Disulfide bond</keyword>
<feature type="disulfide bond" description="Redox-active" evidence="14">
    <location>
        <begin position="40"/>
        <end position="43"/>
    </location>
</feature>
<feature type="topological domain" description="Periplasmic" evidence="14">
    <location>
        <begin position="31"/>
        <end position="48"/>
    </location>
</feature>
<feature type="transmembrane region" description="Helical" evidence="15">
    <location>
        <begin position="46"/>
        <end position="65"/>
    </location>
</feature>
<evidence type="ECO:0000256" key="4">
    <source>
        <dbReference type="ARBA" id="ARBA00022475"/>
    </source>
</evidence>
<feature type="topological domain" description="Cytoplasmic" evidence="14">
    <location>
        <begin position="1"/>
        <end position="13"/>
    </location>
</feature>
<evidence type="ECO:0000256" key="11">
    <source>
        <dbReference type="ARBA" id="ARBA00023157"/>
    </source>
</evidence>
<dbReference type="PANTHER" id="PTHR36570">
    <property type="entry name" value="DISULFIDE BOND FORMATION PROTEIN B"/>
    <property type="match status" value="1"/>
</dbReference>
<comment type="similarity">
    <text evidence="2 14">Belongs to the DsbB family.</text>
</comment>
<evidence type="ECO:0000256" key="7">
    <source>
        <dbReference type="ARBA" id="ARBA00022982"/>
    </source>
</evidence>
<feature type="transmembrane region" description="Helical" evidence="15">
    <location>
        <begin position="72"/>
        <end position="94"/>
    </location>
</feature>
<comment type="caution">
    <text evidence="14">Lacks conserved residue(s) required for the propagation of feature annotation.</text>
</comment>
<dbReference type="EMBL" id="BMME01000001">
    <property type="protein sequence ID" value="GGK01019.1"/>
    <property type="molecule type" value="Genomic_DNA"/>
</dbReference>
<evidence type="ECO:0000256" key="10">
    <source>
        <dbReference type="ARBA" id="ARBA00023136"/>
    </source>
</evidence>
<keyword evidence="3 14" id="KW-0813">Transport</keyword>
<comment type="subcellular location">
    <subcellularLocation>
        <location evidence="1">Cell inner membrane</location>
        <topology evidence="1">Multi-pass membrane protein</topology>
    </subcellularLocation>
    <subcellularLocation>
        <location evidence="14">Cell membrane</location>
        <topology evidence="14">Multi-pass membrane protein</topology>
    </subcellularLocation>
</comment>
<dbReference type="Proteomes" id="UP000599009">
    <property type="component" value="Unassembled WGS sequence"/>
</dbReference>
<dbReference type="Gene3D" id="1.20.1550.10">
    <property type="entry name" value="DsbB-like"/>
    <property type="match status" value="1"/>
</dbReference>
<keyword evidence="12 14" id="KW-0143">Chaperone</keyword>
<keyword evidence="17" id="KW-1185">Reference proteome</keyword>
<evidence type="ECO:0000256" key="13">
    <source>
        <dbReference type="ARBA" id="ARBA00023284"/>
    </source>
</evidence>
<evidence type="ECO:0000256" key="6">
    <source>
        <dbReference type="ARBA" id="ARBA00022692"/>
    </source>
</evidence>
<dbReference type="HAMAP" id="MF_00286">
    <property type="entry name" value="DsbB"/>
    <property type="match status" value="1"/>
</dbReference>
<dbReference type="InterPro" id="IPR022920">
    <property type="entry name" value="Disulphide_bond_form_DsbB"/>
</dbReference>
<name>A0ABQ2E8L2_9GAMM</name>
<dbReference type="SUPFAM" id="SSF158442">
    <property type="entry name" value="DsbB-like"/>
    <property type="match status" value="1"/>
</dbReference>
<sequence length="173" mass="18847">MTLNPFRWTFRMQCLAGFASCAALIGFAIFSQFAWGLEPCPMCIFQRIAFAALGLVFLVAGLHAPRSGGGRAVYGVLGFLAAAVGMAIAGRHVWIQHNPPEIPGCGPPLSFLQETMSTGNVIRKVLTGSGDCGSVDWTFLGLSMPAWSLVWFVLLAVLFVTAAFMRRRRRSYR</sequence>
<keyword evidence="9 14" id="KW-0560">Oxidoreductase</keyword>
<comment type="caution">
    <text evidence="16">The sequence shown here is derived from an EMBL/GenBank/DDBJ whole genome shotgun (WGS) entry which is preliminary data.</text>
</comment>
<evidence type="ECO:0000256" key="5">
    <source>
        <dbReference type="ARBA" id="ARBA00022519"/>
    </source>
</evidence>
<gene>
    <name evidence="14 16" type="primary">dsbB</name>
    <name evidence="16" type="ORF">GCM10011394_07770</name>
</gene>
<keyword evidence="4 14" id="KW-1003">Cell membrane</keyword>
<evidence type="ECO:0000256" key="12">
    <source>
        <dbReference type="ARBA" id="ARBA00023186"/>
    </source>
</evidence>
<evidence type="ECO:0000256" key="15">
    <source>
        <dbReference type="SAM" id="Phobius"/>
    </source>
</evidence>
<feature type="transmembrane region" description="Helical" evidence="15">
    <location>
        <begin position="146"/>
        <end position="165"/>
    </location>
</feature>
<evidence type="ECO:0000256" key="1">
    <source>
        <dbReference type="ARBA" id="ARBA00004429"/>
    </source>
</evidence>
<keyword evidence="13 14" id="KW-0676">Redox-active center</keyword>
<feature type="topological domain" description="Cytoplasmic" evidence="14">
    <location>
        <begin position="166"/>
        <end position="173"/>
    </location>
</feature>
<accession>A0ABQ2E8L2</accession>
<organism evidence="16 17">
    <name type="scientific">Luteimonas terricola</name>
    <dbReference type="NCBI Taxonomy" id="645597"/>
    <lineage>
        <taxon>Bacteria</taxon>
        <taxon>Pseudomonadati</taxon>
        <taxon>Pseudomonadota</taxon>
        <taxon>Gammaproteobacteria</taxon>
        <taxon>Lysobacterales</taxon>
        <taxon>Lysobacteraceae</taxon>
        <taxon>Luteimonas</taxon>
    </lineage>
</organism>
<keyword evidence="7 14" id="KW-0249">Electron transport</keyword>
<proteinExistence type="inferred from homology"/>
<evidence type="ECO:0000256" key="8">
    <source>
        <dbReference type="ARBA" id="ARBA00022989"/>
    </source>
</evidence>
<comment type="function">
    <text evidence="14">Required for disulfide bond formation in some periplasmic proteins. Acts by oxidizing the DsbA protein.</text>
</comment>
<protein>
    <recommendedName>
        <fullName evidence="14">Disulfide bond formation protein B</fullName>
    </recommendedName>
    <alternativeName>
        <fullName evidence="14">Disulfide oxidoreductase</fullName>
    </alternativeName>
</protein>
<evidence type="ECO:0000313" key="17">
    <source>
        <dbReference type="Proteomes" id="UP000599009"/>
    </source>
</evidence>
<evidence type="ECO:0000256" key="3">
    <source>
        <dbReference type="ARBA" id="ARBA00022448"/>
    </source>
</evidence>
<evidence type="ECO:0000256" key="9">
    <source>
        <dbReference type="ARBA" id="ARBA00023002"/>
    </source>
</evidence>
<evidence type="ECO:0000313" key="16">
    <source>
        <dbReference type="EMBL" id="GGK01019.1"/>
    </source>
</evidence>
<dbReference type="InterPro" id="IPR050183">
    <property type="entry name" value="DsbB"/>
</dbReference>
<reference evidence="17" key="1">
    <citation type="journal article" date="2019" name="Int. J. Syst. Evol. Microbiol.">
        <title>The Global Catalogue of Microorganisms (GCM) 10K type strain sequencing project: providing services to taxonomists for standard genome sequencing and annotation.</title>
        <authorList>
            <consortium name="The Broad Institute Genomics Platform"/>
            <consortium name="The Broad Institute Genome Sequencing Center for Infectious Disease"/>
            <person name="Wu L."/>
            <person name="Ma J."/>
        </authorList>
    </citation>
    <scope>NUCLEOTIDE SEQUENCE [LARGE SCALE GENOMIC DNA]</scope>
    <source>
        <strain evidence="17">CGMCC 1.8985</strain>
    </source>
</reference>